<feature type="compositionally biased region" description="Acidic residues" evidence="1">
    <location>
        <begin position="422"/>
        <end position="454"/>
    </location>
</feature>
<feature type="region of interest" description="Disordered" evidence="1">
    <location>
        <begin position="411"/>
        <end position="483"/>
    </location>
</feature>
<feature type="region of interest" description="Disordered" evidence="1">
    <location>
        <begin position="1"/>
        <end position="93"/>
    </location>
</feature>
<organism evidence="2 3">
    <name type="scientific">Cladonia borealis</name>
    <dbReference type="NCBI Taxonomy" id="184061"/>
    <lineage>
        <taxon>Eukaryota</taxon>
        <taxon>Fungi</taxon>
        <taxon>Dikarya</taxon>
        <taxon>Ascomycota</taxon>
        <taxon>Pezizomycotina</taxon>
        <taxon>Lecanoromycetes</taxon>
        <taxon>OSLEUM clade</taxon>
        <taxon>Lecanoromycetidae</taxon>
        <taxon>Lecanorales</taxon>
        <taxon>Lecanorineae</taxon>
        <taxon>Cladoniaceae</taxon>
        <taxon>Cladonia</taxon>
    </lineage>
</organism>
<comment type="caution">
    <text evidence="2">The sequence shown here is derived from an EMBL/GenBank/DDBJ whole genome shotgun (WGS) entry which is preliminary data.</text>
</comment>
<gene>
    <name evidence="2" type="ORF">JMJ35_007162</name>
</gene>
<sequence>MDLRFILNPADDSPARVSNDDTHSEESTEVEDNITQDINTPPRHHYHGPTPPSTSSRGPSPAKRPRLLPPEILSPIPNPLHARHDPALRPPVTPFSRLTFEEEQPTPTPPSKPPFNIFASLLHHPEITLEFARLLPLPTLISLYSISKPFHVLISTRFTSLLVPLARTHAPESASTFLWRCYKSLCIKDPALRPNESRPEQLRWIPSFKWLKMIYYREEVVEDILRRMAWEGHRFPRRMSWVLKKLWFTMDISDNGRRIGLIHNESFWGKKDLFLATMFFIKLDMRLTCPVTGNGEVGMRKMILGMRSLSFLRKVLRREELRDSLEVLRMIVRYEGKTPEGEAEGESVLGVPAEEVGMLQYEGWGVGGSRKKLLGVCDLVMREAFRRKLGLQRFYVDMMVYGYINKKTFQDIIRNPPPPPAEDPEETEGDNETEVNPEEGGSPEDDMRDDEDVVMADGPTTVEPPPRFVFHGGQRPQLRPRQP</sequence>
<proteinExistence type="predicted"/>
<protein>
    <recommendedName>
        <fullName evidence="4">F-box domain-containing protein</fullName>
    </recommendedName>
</protein>
<keyword evidence="3" id="KW-1185">Reference proteome</keyword>
<evidence type="ECO:0000313" key="2">
    <source>
        <dbReference type="EMBL" id="KAK0510730.1"/>
    </source>
</evidence>
<name>A0AA39QWZ2_9LECA</name>
<dbReference type="AlphaFoldDB" id="A0AA39QWZ2"/>
<dbReference type="EMBL" id="JAFEKC020000015">
    <property type="protein sequence ID" value="KAK0510730.1"/>
    <property type="molecule type" value="Genomic_DNA"/>
</dbReference>
<accession>A0AA39QWZ2</accession>
<evidence type="ECO:0008006" key="4">
    <source>
        <dbReference type="Google" id="ProtNLM"/>
    </source>
</evidence>
<evidence type="ECO:0000256" key="1">
    <source>
        <dbReference type="SAM" id="MobiDB-lite"/>
    </source>
</evidence>
<evidence type="ECO:0000313" key="3">
    <source>
        <dbReference type="Proteomes" id="UP001166286"/>
    </source>
</evidence>
<reference evidence="2" key="1">
    <citation type="submission" date="2023-03" db="EMBL/GenBank/DDBJ databases">
        <title>Complete genome of Cladonia borealis.</title>
        <authorList>
            <person name="Park H."/>
        </authorList>
    </citation>
    <scope>NUCLEOTIDE SEQUENCE</scope>
    <source>
        <strain evidence="2">ANT050790</strain>
    </source>
</reference>
<dbReference type="Proteomes" id="UP001166286">
    <property type="component" value="Unassembled WGS sequence"/>
</dbReference>